<keyword evidence="3" id="KW-1185">Reference proteome</keyword>
<evidence type="ECO:0000313" key="1">
    <source>
        <dbReference type="EMBL" id="AHE55552.1"/>
    </source>
</evidence>
<dbReference type="KEGG" id="ssan:NX02_29410"/>
<protein>
    <submittedName>
        <fullName evidence="2">Uncharacterized protein</fullName>
    </submittedName>
</protein>
<organism evidence="2 3">
    <name type="scientific">Sphingomonas sanxanigenens DSM 19645 = NX02</name>
    <dbReference type="NCBI Taxonomy" id="1123269"/>
    <lineage>
        <taxon>Bacteria</taxon>
        <taxon>Pseudomonadati</taxon>
        <taxon>Pseudomonadota</taxon>
        <taxon>Alphaproteobacteria</taxon>
        <taxon>Sphingomonadales</taxon>
        <taxon>Sphingomonadaceae</taxon>
        <taxon>Sphingomonas</taxon>
    </lineage>
</organism>
<dbReference type="HOGENOM" id="CLU_2289872_0_0_5"/>
<proteinExistence type="predicted"/>
<sequence>MCFSAATACSGRPAFQPVKPPAERLVCETRGVRPALPPEYAIDWSTVTTVEQARAEHQRYVASIRTREGVVAGYVLKVEDKLFICANNAQWLREFFGALPD</sequence>
<dbReference type="KEGG" id="ssan:NX02_19460"/>
<dbReference type="Proteomes" id="UP000018851">
    <property type="component" value="Chromosome"/>
</dbReference>
<name>W0AJY0_9SPHN</name>
<evidence type="ECO:0000313" key="2">
    <source>
        <dbReference type="EMBL" id="AHE57446.1"/>
    </source>
</evidence>
<dbReference type="EMBL" id="CP006644">
    <property type="protein sequence ID" value="AHE57446.1"/>
    <property type="molecule type" value="Genomic_DNA"/>
</dbReference>
<accession>W0AJY0</accession>
<dbReference type="EMBL" id="CP006644">
    <property type="protein sequence ID" value="AHE55552.1"/>
    <property type="molecule type" value="Genomic_DNA"/>
</dbReference>
<dbReference type="STRING" id="1123269.NX02_19460"/>
<dbReference type="PATRIC" id="fig|1123269.5.peg.3808"/>
<reference evidence="2 3" key="1">
    <citation type="submission" date="2013-07" db="EMBL/GenBank/DDBJ databases">
        <title>Completed genome of Sphingomonas sanxanigenens NX02.</title>
        <authorList>
            <person name="Ma T."/>
            <person name="Huang H."/>
            <person name="Wu M."/>
            <person name="Li X."/>
            <person name="Li G."/>
        </authorList>
    </citation>
    <scope>NUCLEOTIDE SEQUENCE [LARGE SCALE GENOMIC DNA]</scope>
    <source>
        <strain evidence="2 3">NX02</strain>
    </source>
</reference>
<evidence type="ECO:0000313" key="3">
    <source>
        <dbReference type="Proteomes" id="UP000018851"/>
    </source>
</evidence>
<dbReference type="AlphaFoldDB" id="W0AJY0"/>
<gene>
    <name evidence="1" type="ORF">NX02_19460</name>
    <name evidence="2" type="ORF">NX02_29410</name>
</gene>